<sequence length="66" mass="6871">MAKMTILCKILIAATLVSLIFSAVAALEVEAEPESLHLSRTTSSARRFGATWGSPTAPPGAAIWAS</sequence>
<dbReference type="AlphaFoldDB" id="A0A8T0PIM3"/>
<organism evidence="2 3">
    <name type="scientific">Panicum virgatum</name>
    <name type="common">Blackwell switchgrass</name>
    <dbReference type="NCBI Taxonomy" id="38727"/>
    <lineage>
        <taxon>Eukaryota</taxon>
        <taxon>Viridiplantae</taxon>
        <taxon>Streptophyta</taxon>
        <taxon>Embryophyta</taxon>
        <taxon>Tracheophyta</taxon>
        <taxon>Spermatophyta</taxon>
        <taxon>Magnoliopsida</taxon>
        <taxon>Liliopsida</taxon>
        <taxon>Poales</taxon>
        <taxon>Poaceae</taxon>
        <taxon>PACMAD clade</taxon>
        <taxon>Panicoideae</taxon>
        <taxon>Panicodae</taxon>
        <taxon>Paniceae</taxon>
        <taxon>Panicinae</taxon>
        <taxon>Panicum</taxon>
        <taxon>Panicum sect. Hiantes</taxon>
    </lineage>
</organism>
<feature type="chain" id="PRO_5035731714" evidence="1">
    <location>
        <begin position="27"/>
        <end position="66"/>
    </location>
</feature>
<protein>
    <submittedName>
        <fullName evidence="2">Uncharacterized protein</fullName>
    </submittedName>
</protein>
<feature type="signal peptide" evidence="1">
    <location>
        <begin position="1"/>
        <end position="26"/>
    </location>
</feature>
<evidence type="ECO:0000313" key="3">
    <source>
        <dbReference type="Proteomes" id="UP000823388"/>
    </source>
</evidence>
<reference evidence="2" key="1">
    <citation type="submission" date="2020-05" db="EMBL/GenBank/DDBJ databases">
        <title>WGS assembly of Panicum virgatum.</title>
        <authorList>
            <person name="Lovell J.T."/>
            <person name="Jenkins J."/>
            <person name="Shu S."/>
            <person name="Juenger T.E."/>
            <person name="Schmutz J."/>
        </authorList>
    </citation>
    <scope>NUCLEOTIDE SEQUENCE</scope>
    <source>
        <strain evidence="2">AP13</strain>
    </source>
</reference>
<accession>A0A8T0PIM3</accession>
<name>A0A8T0PIM3_PANVG</name>
<dbReference type="Proteomes" id="UP000823388">
    <property type="component" value="Chromosome 8N"/>
</dbReference>
<evidence type="ECO:0000313" key="2">
    <source>
        <dbReference type="EMBL" id="KAG2559006.1"/>
    </source>
</evidence>
<dbReference type="EMBL" id="CM029052">
    <property type="protein sequence ID" value="KAG2559006.1"/>
    <property type="molecule type" value="Genomic_DNA"/>
</dbReference>
<comment type="caution">
    <text evidence="2">The sequence shown here is derived from an EMBL/GenBank/DDBJ whole genome shotgun (WGS) entry which is preliminary data.</text>
</comment>
<keyword evidence="3" id="KW-1185">Reference proteome</keyword>
<gene>
    <name evidence="2" type="ORF">PVAP13_8NG305568</name>
</gene>
<proteinExistence type="predicted"/>
<evidence type="ECO:0000256" key="1">
    <source>
        <dbReference type="SAM" id="SignalP"/>
    </source>
</evidence>
<keyword evidence="1" id="KW-0732">Signal</keyword>